<gene>
    <name evidence="1" type="ORF">DBV15_00616</name>
</gene>
<comment type="caution">
    <text evidence="1">The sequence shown here is derived from an EMBL/GenBank/DDBJ whole genome shotgun (WGS) entry which is preliminary data.</text>
</comment>
<keyword evidence="2" id="KW-1185">Reference proteome</keyword>
<evidence type="ECO:0000313" key="1">
    <source>
        <dbReference type="EMBL" id="TGZ52942.1"/>
    </source>
</evidence>
<evidence type="ECO:0000313" key="2">
    <source>
        <dbReference type="Proteomes" id="UP000310200"/>
    </source>
</evidence>
<protein>
    <submittedName>
        <fullName evidence="1">Uncharacterized protein</fullName>
    </submittedName>
</protein>
<dbReference type="AlphaFoldDB" id="A0A4S2KSH1"/>
<sequence>MVSQPYQKIESRGRRGSYDLINNRDSAPLDLRASRLARAYMRNKFYSDMVCHNAIITILQFRMEHYTRPVRSERKKEPRQYITPSAVRRGRPAKIAITPAESNEIKLHYLACHGAINHTPFSRPSPRRAPWRVRFIIRIVRLPPNYRVFFPEIPPRFSATIIPGYGTDILDVRPILFHFLSKSGARKHREGRDGGMRSTAYRYSGSSGGLRTRFSWDLVEVNAELWSSRQRRGQKVDERGERRAAGRAARRVEIEPHDFLRRERKDIDGYGDLMAYCSASDVDTAQRSFCNVFSNASRCRRAGTQPRVLRPRVPKTISKRYFTVSSTSTTVWSLRSKATD</sequence>
<dbReference type="EMBL" id="QBLH01001127">
    <property type="protein sequence ID" value="TGZ52942.1"/>
    <property type="molecule type" value="Genomic_DNA"/>
</dbReference>
<name>A0A4S2KSH1_9HYME</name>
<accession>A0A4S2KSH1</accession>
<organism evidence="1 2">
    <name type="scientific">Temnothorax longispinosus</name>
    <dbReference type="NCBI Taxonomy" id="300112"/>
    <lineage>
        <taxon>Eukaryota</taxon>
        <taxon>Metazoa</taxon>
        <taxon>Ecdysozoa</taxon>
        <taxon>Arthropoda</taxon>
        <taxon>Hexapoda</taxon>
        <taxon>Insecta</taxon>
        <taxon>Pterygota</taxon>
        <taxon>Neoptera</taxon>
        <taxon>Endopterygota</taxon>
        <taxon>Hymenoptera</taxon>
        <taxon>Apocrita</taxon>
        <taxon>Aculeata</taxon>
        <taxon>Formicoidea</taxon>
        <taxon>Formicidae</taxon>
        <taxon>Myrmicinae</taxon>
        <taxon>Temnothorax</taxon>
    </lineage>
</organism>
<reference evidence="1 2" key="1">
    <citation type="journal article" date="2019" name="Philos. Trans. R. Soc. Lond., B, Biol. Sci.">
        <title>Ant behaviour and brain gene expression of defending hosts depend on the ecological success of the intruding social parasite.</title>
        <authorList>
            <person name="Kaur R."/>
            <person name="Stoldt M."/>
            <person name="Jongepier E."/>
            <person name="Feldmeyer B."/>
            <person name="Menzel F."/>
            <person name="Bornberg-Bauer E."/>
            <person name="Foitzik S."/>
        </authorList>
    </citation>
    <scope>NUCLEOTIDE SEQUENCE [LARGE SCALE GENOMIC DNA]</scope>
    <source>
        <tissue evidence="1">Whole body</tissue>
    </source>
</reference>
<dbReference type="Proteomes" id="UP000310200">
    <property type="component" value="Unassembled WGS sequence"/>
</dbReference>
<proteinExistence type="predicted"/>